<dbReference type="Pfam" id="PF10998">
    <property type="entry name" value="DUF2838"/>
    <property type="match status" value="1"/>
</dbReference>
<keyword evidence="12" id="KW-0012">Acyltransferase</keyword>
<evidence type="ECO:0000256" key="5">
    <source>
        <dbReference type="ARBA" id="ARBA00022679"/>
    </source>
</evidence>
<evidence type="ECO:0000256" key="9">
    <source>
        <dbReference type="ARBA" id="ARBA00023136"/>
    </source>
</evidence>
<evidence type="ECO:0000256" key="8">
    <source>
        <dbReference type="ARBA" id="ARBA00023098"/>
    </source>
</evidence>
<feature type="transmembrane region" description="Helical" evidence="13">
    <location>
        <begin position="194"/>
        <end position="220"/>
    </location>
</feature>
<dbReference type="AlphaFoldDB" id="A0A7S4JHQ6"/>
<evidence type="ECO:0000256" key="13">
    <source>
        <dbReference type="SAM" id="Phobius"/>
    </source>
</evidence>
<evidence type="ECO:0000256" key="3">
    <source>
        <dbReference type="ARBA" id="ARBA00019082"/>
    </source>
</evidence>
<dbReference type="GO" id="GO:0006656">
    <property type="term" value="P:phosphatidylcholine biosynthetic process"/>
    <property type="evidence" value="ECO:0007669"/>
    <property type="project" value="TreeGrafter"/>
</dbReference>
<keyword evidence="10" id="KW-0594">Phospholipid biosynthesis</keyword>
<sequence length="449" mass="51019">MGDELEFSDAMHFRASLMMHEIPIPEDLVPKNEKDGMLRHRSSVEVDEKIASLTEGVKCPAKPEGVQRTPSVAFGEGEQKMIAQVLAEVDRTATKRMKEGFQEINFAAGVLNSFLMAYVFGAFPQHFWLLYLVEGCYFLPAKFMYMIRAKPLNQAFYYFDLCWFLNFFAIFNLFAFVLSSQFDLGVDEGFRKGVYLASIGAACGPLLCATIVLPFVAFLFHDVNTMTGLFIHLYPPMIMYTLIWHADALREAWPAIFHLDYISDISFFPESGYLFLPFTNLGSVASNSIALYFSWFIFYSVWQVSIGMDLPRKFRRTKLNDGSPAPTKYDTVFHSTVRGGLCVVMGKIVWGRPKSVSLKQMEDNDFELRDLALYMGAHALASVLSIYVSAYACFSSKAVHLSLISFLLVITVHRGAKRYTYYSTMMYGRMIRKQFAEQMSLSAKSKKTN</sequence>
<dbReference type="PANTHER" id="PTHR31201">
    <property type="entry name" value="OS01G0585100 PROTEIN"/>
    <property type="match status" value="1"/>
</dbReference>
<keyword evidence="7 13" id="KW-1133">Transmembrane helix</keyword>
<keyword evidence="4" id="KW-0444">Lipid biosynthesis</keyword>
<evidence type="ECO:0000256" key="7">
    <source>
        <dbReference type="ARBA" id="ARBA00022989"/>
    </source>
</evidence>
<feature type="transmembrane region" description="Helical" evidence="13">
    <location>
        <begin position="227"/>
        <end position="246"/>
    </location>
</feature>
<dbReference type="InterPro" id="IPR021261">
    <property type="entry name" value="GPCAT"/>
</dbReference>
<proteinExistence type="inferred from homology"/>
<comment type="similarity">
    <text evidence="2">Belongs to the GPC1 family.</text>
</comment>
<evidence type="ECO:0000256" key="1">
    <source>
        <dbReference type="ARBA" id="ARBA00004141"/>
    </source>
</evidence>
<dbReference type="GO" id="GO:0016746">
    <property type="term" value="F:acyltransferase activity"/>
    <property type="evidence" value="ECO:0007669"/>
    <property type="project" value="UniProtKB-KW"/>
</dbReference>
<feature type="transmembrane region" description="Helical" evidence="13">
    <location>
        <begin position="289"/>
        <end position="308"/>
    </location>
</feature>
<feature type="transmembrane region" description="Helical" evidence="13">
    <location>
        <begin position="398"/>
        <end position="416"/>
    </location>
</feature>
<reference evidence="14" key="1">
    <citation type="submission" date="2021-01" db="EMBL/GenBank/DDBJ databases">
        <authorList>
            <person name="Corre E."/>
            <person name="Pelletier E."/>
            <person name="Niang G."/>
            <person name="Scheremetjew M."/>
            <person name="Finn R."/>
            <person name="Kale V."/>
            <person name="Holt S."/>
            <person name="Cochrane G."/>
            <person name="Meng A."/>
            <person name="Brown T."/>
            <person name="Cohen L."/>
        </authorList>
    </citation>
    <scope>NUCLEOTIDE SEQUENCE</scope>
    <source>
        <strain evidence="14">Isolate 1302-5</strain>
    </source>
</reference>
<evidence type="ECO:0000256" key="6">
    <source>
        <dbReference type="ARBA" id="ARBA00022692"/>
    </source>
</evidence>
<evidence type="ECO:0000256" key="4">
    <source>
        <dbReference type="ARBA" id="ARBA00022516"/>
    </source>
</evidence>
<evidence type="ECO:0000256" key="12">
    <source>
        <dbReference type="ARBA" id="ARBA00023315"/>
    </source>
</evidence>
<evidence type="ECO:0000313" key="14">
    <source>
        <dbReference type="EMBL" id="CAE2264006.1"/>
    </source>
</evidence>
<comment type="subcellular location">
    <subcellularLocation>
        <location evidence="1">Membrane</location>
        <topology evidence="1">Multi-pass membrane protein</topology>
    </subcellularLocation>
</comment>
<evidence type="ECO:0000256" key="10">
    <source>
        <dbReference type="ARBA" id="ARBA00023209"/>
    </source>
</evidence>
<keyword evidence="11" id="KW-1208">Phospholipid metabolism</keyword>
<accession>A0A7S4JHQ6</accession>
<organism evidence="14">
    <name type="scientific">Odontella aurita</name>
    <dbReference type="NCBI Taxonomy" id="265563"/>
    <lineage>
        <taxon>Eukaryota</taxon>
        <taxon>Sar</taxon>
        <taxon>Stramenopiles</taxon>
        <taxon>Ochrophyta</taxon>
        <taxon>Bacillariophyta</taxon>
        <taxon>Mediophyceae</taxon>
        <taxon>Biddulphiophycidae</taxon>
        <taxon>Eupodiscales</taxon>
        <taxon>Odontellaceae</taxon>
        <taxon>Odontella</taxon>
    </lineage>
</organism>
<evidence type="ECO:0000256" key="11">
    <source>
        <dbReference type="ARBA" id="ARBA00023264"/>
    </source>
</evidence>
<feature type="transmembrane region" description="Helical" evidence="13">
    <location>
        <begin position="127"/>
        <end position="145"/>
    </location>
</feature>
<feature type="transmembrane region" description="Helical" evidence="13">
    <location>
        <begin position="157"/>
        <end position="182"/>
    </location>
</feature>
<evidence type="ECO:0000256" key="2">
    <source>
        <dbReference type="ARBA" id="ARBA00006675"/>
    </source>
</evidence>
<dbReference type="GO" id="GO:0016020">
    <property type="term" value="C:membrane"/>
    <property type="evidence" value="ECO:0007669"/>
    <property type="project" value="UniProtKB-SubCell"/>
</dbReference>
<dbReference type="EMBL" id="HBKQ01040772">
    <property type="protein sequence ID" value="CAE2264006.1"/>
    <property type="molecule type" value="Transcribed_RNA"/>
</dbReference>
<feature type="transmembrane region" description="Helical" evidence="13">
    <location>
        <begin position="371"/>
        <end position="392"/>
    </location>
</feature>
<keyword evidence="9 13" id="KW-0472">Membrane</keyword>
<protein>
    <recommendedName>
        <fullName evidence="3">Glycerophosphocholine acyltransferase 1</fullName>
    </recommendedName>
</protein>
<keyword evidence="5" id="KW-0808">Transferase</keyword>
<keyword evidence="8" id="KW-0443">Lipid metabolism</keyword>
<dbReference type="PANTHER" id="PTHR31201:SF1">
    <property type="entry name" value="GLYCEROPHOSPHOCHOLINE ACYLTRANSFERASE 1"/>
    <property type="match status" value="1"/>
</dbReference>
<feature type="transmembrane region" description="Helical" evidence="13">
    <location>
        <begin position="104"/>
        <end position="121"/>
    </location>
</feature>
<gene>
    <name evidence="14" type="ORF">OAUR00152_LOCUS28099</name>
</gene>
<name>A0A7S4JHQ6_9STRA</name>
<keyword evidence="6 13" id="KW-0812">Transmembrane</keyword>